<proteinExistence type="predicted"/>
<dbReference type="Proteomes" id="UP000245119">
    <property type="component" value="Linkage Group LG10"/>
</dbReference>
<feature type="region of interest" description="Disordered" evidence="1">
    <location>
        <begin position="63"/>
        <end position="108"/>
    </location>
</feature>
<gene>
    <name evidence="3" type="ORF">C0Q70_17191</name>
</gene>
<keyword evidence="2" id="KW-1133">Transmembrane helix</keyword>
<evidence type="ECO:0000313" key="3">
    <source>
        <dbReference type="EMBL" id="PVD23915.1"/>
    </source>
</evidence>
<feature type="region of interest" description="Disordered" evidence="1">
    <location>
        <begin position="1"/>
        <end position="20"/>
    </location>
</feature>
<reference evidence="3 4" key="1">
    <citation type="submission" date="2018-04" db="EMBL/GenBank/DDBJ databases">
        <title>The genome of golden apple snail Pomacea canaliculata provides insight into stress tolerance and invasive adaptation.</title>
        <authorList>
            <person name="Liu C."/>
            <person name="Liu B."/>
            <person name="Ren Y."/>
            <person name="Zhang Y."/>
            <person name="Wang H."/>
            <person name="Li S."/>
            <person name="Jiang F."/>
            <person name="Yin L."/>
            <person name="Zhang G."/>
            <person name="Qian W."/>
            <person name="Fan W."/>
        </authorList>
    </citation>
    <scope>NUCLEOTIDE SEQUENCE [LARGE SCALE GENOMIC DNA]</scope>
    <source>
        <strain evidence="3">SZHN2017</strain>
        <tissue evidence="3">Muscle</tissue>
    </source>
</reference>
<feature type="compositionally biased region" description="Basic residues" evidence="1">
    <location>
        <begin position="98"/>
        <end position="108"/>
    </location>
</feature>
<comment type="caution">
    <text evidence="3">The sequence shown here is derived from an EMBL/GenBank/DDBJ whole genome shotgun (WGS) entry which is preliminary data.</text>
</comment>
<keyword evidence="2" id="KW-0812">Transmembrane</keyword>
<protein>
    <submittedName>
        <fullName evidence="3">Uncharacterized protein</fullName>
    </submittedName>
</protein>
<evidence type="ECO:0000256" key="1">
    <source>
        <dbReference type="SAM" id="MobiDB-lite"/>
    </source>
</evidence>
<sequence>MFTQTGRQTKLKGEPAQSNQTAEFRAEDYYIGFGVGGGVALILLVVGAVFLARYFLRRPNRVNSVKHEESSRGLHESKSSRTHVTGAWLSDDSPYRIPRPRFSPRARR</sequence>
<dbReference type="EMBL" id="PZQS01000010">
    <property type="protein sequence ID" value="PVD23915.1"/>
    <property type="molecule type" value="Genomic_DNA"/>
</dbReference>
<dbReference type="AlphaFoldDB" id="A0A2T7NRW3"/>
<feature type="transmembrane region" description="Helical" evidence="2">
    <location>
        <begin position="29"/>
        <end position="56"/>
    </location>
</feature>
<keyword evidence="2" id="KW-0472">Membrane</keyword>
<evidence type="ECO:0000256" key="2">
    <source>
        <dbReference type="SAM" id="Phobius"/>
    </source>
</evidence>
<keyword evidence="4" id="KW-1185">Reference proteome</keyword>
<dbReference type="OrthoDB" id="6236007at2759"/>
<evidence type="ECO:0000313" key="4">
    <source>
        <dbReference type="Proteomes" id="UP000245119"/>
    </source>
</evidence>
<accession>A0A2T7NRW3</accession>
<name>A0A2T7NRW3_POMCA</name>
<feature type="compositionally biased region" description="Basic and acidic residues" evidence="1">
    <location>
        <begin position="65"/>
        <end position="79"/>
    </location>
</feature>
<organism evidence="3 4">
    <name type="scientific">Pomacea canaliculata</name>
    <name type="common">Golden apple snail</name>
    <dbReference type="NCBI Taxonomy" id="400727"/>
    <lineage>
        <taxon>Eukaryota</taxon>
        <taxon>Metazoa</taxon>
        <taxon>Spiralia</taxon>
        <taxon>Lophotrochozoa</taxon>
        <taxon>Mollusca</taxon>
        <taxon>Gastropoda</taxon>
        <taxon>Caenogastropoda</taxon>
        <taxon>Architaenioglossa</taxon>
        <taxon>Ampullarioidea</taxon>
        <taxon>Ampullariidae</taxon>
        <taxon>Pomacea</taxon>
    </lineage>
</organism>